<dbReference type="EMBL" id="KN580558">
    <property type="protein sequence ID" value="KHJ82302.1"/>
    <property type="molecule type" value="Genomic_DNA"/>
</dbReference>
<evidence type="ECO:0000313" key="1">
    <source>
        <dbReference type="EMBL" id="KHJ82302.1"/>
    </source>
</evidence>
<keyword evidence="2" id="KW-1185">Reference proteome</keyword>
<accession>A0A0B1SFH8</accession>
<sequence>MGCRNSLDVFVRYSCLRHLLPSSEVSVDLRRAQLSSKSYLSRRKMLAELCDDNDILMILKQHRLDFPVSCNG</sequence>
<proteinExistence type="predicted"/>
<reference evidence="1 2" key="1">
    <citation type="submission" date="2014-03" db="EMBL/GenBank/DDBJ databases">
        <title>Draft genome of the hookworm Oesophagostomum dentatum.</title>
        <authorList>
            <person name="Mitreva M."/>
        </authorList>
    </citation>
    <scope>NUCLEOTIDE SEQUENCE [LARGE SCALE GENOMIC DNA]</scope>
    <source>
        <strain evidence="1 2">OD-Hann</strain>
    </source>
</reference>
<protein>
    <submittedName>
        <fullName evidence="1">Uncharacterized protein</fullName>
    </submittedName>
</protein>
<name>A0A0B1SFH8_OESDE</name>
<gene>
    <name evidence="1" type="ORF">OESDEN_18005</name>
</gene>
<dbReference type="Proteomes" id="UP000053660">
    <property type="component" value="Unassembled WGS sequence"/>
</dbReference>
<evidence type="ECO:0000313" key="2">
    <source>
        <dbReference type="Proteomes" id="UP000053660"/>
    </source>
</evidence>
<dbReference type="AlphaFoldDB" id="A0A0B1SFH8"/>
<organism evidence="1 2">
    <name type="scientific">Oesophagostomum dentatum</name>
    <name type="common">Nodular worm</name>
    <dbReference type="NCBI Taxonomy" id="61180"/>
    <lineage>
        <taxon>Eukaryota</taxon>
        <taxon>Metazoa</taxon>
        <taxon>Ecdysozoa</taxon>
        <taxon>Nematoda</taxon>
        <taxon>Chromadorea</taxon>
        <taxon>Rhabditida</taxon>
        <taxon>Rhabditina</taxon>
        <taxon>Rhabditomorpha</taxon>
        <taxon>Strongyloidea</taxon>
        <taxon>Strongylidae</taxon>
        <taxon>Oesophagostomum</taxon>
    </lineage>
</organism>